<name>A0A9D3ZHT0_9ROSI</name>
<dbReference type="Gene3D" id="3.40.50.300">
    <property type="entry name" value="P-loop containing nucleotide triphosphate hydrolases"/>
    <property type="match status" value="1"/>
</dbReference>
<evidence type="ECO:0000313" key="8">
    <source>
        <dbReference type="Proteomes" id="UP000828251"/>
    </source>
</evidence>
<keyword evidence="2" id="KW-0547">Nucleotide-binding</keyword>
<accession>A0A9D3ZHT0</accession>
<evidence type="ECO:0000256" key="1">
    <source>
        <dbReference type="ARBA" id="ARBA00022737"/>
    </source>
</evidence>
<dbReference type="Gene3D" id="1.10.8.430">
    <property type="entry name" value="Helical domain of apoptotic protease-activating factors"/>
    <property type="match status" value="1"/>
</dbReference>
<dbReference type="InterPro" id="IPR027417">
    <property type="entry name" value="P-loop_NTPase"/>
</dbReference>
<dbReference type="FunFam" id="3.40.50.300:FF:001091">
    <property type="entry name" value="Probable disease resistance protein At1g61300"/>
    <property type="match status" value="1"/>
</dbReference>
<evidence type="ECO:0000256" key="4">
    <source>
        <dbReference type="ARBA" id="ARBA00022840"/>
    </source>
</evidence>
<sequence length="420" mass="47143">MAEALLGAVLNEAMAKVIPIAAEPISLAWDFDKQLKRLGKTLGMIEAFLQDAEEKQINNNSVILWLKELENVAYEAVDVLDEFAYEILRRKVEIRNQIRRKVLDFLSSKNSILFRLKMANKIKGILTSLDDLNNLASQFGLQQRAIDPITPLPAYGGPKVETISYRGHSNIVGRKHDVSKVVNLLVNPKDKQVVSVVPIVGMAGLGKTTLAKLVYNDFNVKKLFDVKFWVCVSDHLDVKRILKEMLEHFTYDQISIPQNKNAMVGKLKQKIEGAKGGKDQIKYLLVLDDVWDVTEWEDLKLCLEEISTNGGNGVIVTTRKKDVASTVQARSDQWRQPEKLEDEECWSIIKERALRDSPISHQLEPIGKEIAKQCQGVPLVANVIGGLMSNIELSPRAWLEIQRSGVWGSPERGIDPTVDG</sequence>
<protein>
    <recommendedName>
        <fullName evidence="9">Disease resistance protein RGA3</fullName>
    </recommendedName>
</protein>
<dbReference type="AlphaFoldDB" id="A0A9D3ZHT0"/>
<gene>
    <name evidence="7" type="ORF">J1N35_039870</name>
</gene>
<dbReference type="OrthoDB" id="999290at2759"/>
<evidence type="ECO:0000313" key="7">
    <source>
        <dbReference type="EMBL" id="KAH1038127.1"/>
    </source>
</evidence>
<dbReference type="PANTHER" id="PTHR36766:SF70">
    <property type="entry name" value="DISEASE RESISTANCE PROTEIN RGA4"/>
    <property type="match status" value="1"/>
</dbReference>
<comment type="caution">
    <text evidence="7">The sequence shown here is derived from an EMBL/GenBank/DDBJ whole genome shotgun (WGS) entry which is preliminary data.</text>
</comment>
<evidence type="ECO:0000259" key="5">
    <source>
        <dbReference type="Pfam" id="PF00931"/>
    </source>
</evidence>
<reference evidence="7 8" key="1">
    <citation type="journal article" date="2021" name="Plant Biotechnol. J.">
        <title>Multi-omics assisted identification of the key and species-specific regulatory components of drought-tolerant mechanisms in Gossypium stocksii.</title>
        <authorList>
            <person name="Yu D."/>
            <person name="Ke L."/>
            <person name="Zhang D."/>
            <person name="Wu Y."/>
            <person name="Sun Y."/>
            <person name="Mei J."/>
            <person name="Sun J."/>
            <person name="Sun Y."/>
        </authorList>
    </citation>
    <scope>NUCLEOTIDE SEQUENCE [LARGE SCALE GENOMIC DNA]</scope>
    <source>
        <strain evidence="8">cv. E1</strain>
        <tissue evidence="7">Leaf</tissue>
    </source>
</reference>
<keyword evidence="1" id="KW-0677">Repeat</keyword>
<dbReference type="GO" id="GO:0043531">
    <property type="term" value="F:ADP binding"/>
    <property type="evidence" value="ECO:0007669"/>
    <property type="project" value="InterPro"/>
</dbReference>
<dbReference type="PANTHER" id="PTHR36766">
    <property type="entry name" value="PLANT BROAD-SPECTRUM MILDEW RESISTANCE PROTEIN RPW8"/>
    <property type="match status" value="1"/>
</dbReference>
<organism evidence="7 8">
    <name type="scientific">Gossypium stocksii</name>
    <dbReference type="NCBI Taxonomy" id="47602"/>
    <lineage>
        <taxon>Eukaryota</taxon>
        <taxon>Viridiplantae</taxon>
        <taxon>Streptophyta</taxon>
        <taxon>Embryophyta</taxon>
        <taxon>Tracheophyta</taxon>
        <taxon>Spermatophyta</taxon>
        <taxon>Magnoliopsida</taxon>
        <taxon>eudicotyledons</taxon>
        <taxon>Gunneridae</taxon>
        <taxon>Pentapetalae</taxon>
        <taxon>rosids</taxon>
        <taxon>malvids</taxon>
        <taxon>Malvales</taxon>
        <taxon>Malvaceae</taxon>
        <taxon>Malvoideae</taxon>
        <taxon>Gossypium</taxon>
    </lineage>
</organism>
<dbReference type="GO" id="GO:0005524">
    <property type="term" value="F:ATP binding"/>
    <property type="evidence" value="ECO:0007669"/>
    <property type="project" value="UniProtKB-KW"/>
</dbReference>
<dbReference type="EMBL" id="JAIQCV010000012">
    <property type="protein sequence ID" value="KAH1038127.1"/>
    <property type="molecule type" value="Genomic_DNA"/>
</dbReference>
<dbReference type="SUPFAM" id="SSF52540">
    <property type="entry name" value="P-loop containing nucleoside triphosphate hydrolases"/>
    <property type="match status" value="1"/>
</dbReference>
<dbReference type="InterPro" id="IPR041118">
    <property type="entry name" value="Rx_N"/>
</dbReference>
<dbReference type="Proteomes" id="UP000828251">
    <property type="component" value="Unassembled WGS sequence"/>
</dbReference>
<feature type="domain" description="Disease resistance N-terminal" evidence="6">
    <location>
        <begin position="9"/>
        <end position="100"/>
    </location>
</feature>
<keyword evidence="3" id="KW-0611">Plant defense</keyword>
<dbReference type="Gene3D" id="1.20.5.4130">
    <property type="match status" value="1"/>
</dbReference>
<evidence type="ECO:0000256" key="3">
    <source>
        <dbReference type="ARBA" id="ARBA00022821"/>
    </source>
</evidence>
<dbReference type="InterPro" id="IPR002182">
    <property type="entry name" value="NB-ARC"/>
</dbReference>
<dbReference type="InterPro" id="IPR042197">
    <property type="entry name" value="Apaf_helical"/>
</dbReference>
<keyword evidence="4" id="KW-0067">ATP-binding</keyword>
<dbReference type="GO" id="GO:0006952">
    <property type="term" value="P:defense response"/>
    <property type="evidence" value="ECO:0007669"/>
    <property type="project" value="UniProtKB-KW"/>
</dbReference>
<dbReference type="Pfam" id="PF18052">
    <property type="entry name" value="Rx_N"/>
    <property type="match status" value="1"/>
</dbReference>
<dbReference type="PRINTS" id="PR00364">
    <property type="entry name" value="DISEASERSIST"/>
</dbReference>
<evidence type="ECO:0000259" key="6">
    <source>
        <dbReference type="Pfam" id="PF18052"/>
    </source>
</evidence>
<evidence type="ECO:0000256" key="2">
    <source>
        <dbReference type="ARBA" id="ARBA00022741"/>
    </source>
</evidence>
<evidence type="ECO:0008006" key="9">
    <source>
        <dbReference type="Google" id="ProtNLM"/>
    </source>
</evidence>
<feature type="domain" description="NB-ARC" evidence="5">
    <location>
        <begin position="175"/>
        <end position="354"/>
    </location>
</feature>
<keyword evidence="8" id="KW-1185">Reference proteome</keyword>
<proteinExistence type="predicted"/>
<dbReference type="Pfam" id="PF00931">
    <property type="entry name" value="NB-ARC"/>
    <property type="match status" value="1"/>
</dbReference>